<comment type="caution">
    <text evidence="5">The sequence shown here is derived from an EMBL/GenBank/DDBJ whole genome shotgun (WGS) entry which is preliminary data.</text>
</comment>
<dbReference type="Proteomes" id="UP001596253">
    <property type="component" value="Unassembled WGS sequence"/>
</dbReference>
<dbReference type="PROSITE" id="PS51257">
    <property type="entry name" value="PROKAR_LIPOPROTEIN"/>
    <property type="match status" value="1"/>
</dbReference>
<feature type="signal peptide" evidence="4">
    <location>
        <begin position="1"/>
        <end position="22"/>
    </location>
</feature>
<evidence type="ECO:0000256" key="1">
    <source>
        <dbReference type="ARBA" id="ARBA00008520"/>
    </source>
</evidence>
<keyword evidence="3 4" id="KW-0732">Signal</keyword>
<dbReference type="SUPFAM" id="SSF53850">
    <property type="entry name" value="Periplasmic binding protein-like II"/>
    <property type="match status" value="1"/>
</dbReference>
<evidence type="ECO:0000256" key="3">
    <source>
        <dbReference type="ARBA" id="ARBA00022729"/>
    </source>
</evidence>
<protein>
    <submittedName>
        <fullName evidence="5">Extracellular solute-binding protein</fullName>
    </submittedName>
</protein>
<dbReference type="Gene3D" id="3.40.190.10">
    <property type="entry name" value="Periplasmic binding protein-like II"/>
    <property type="match status" value="1"/>
</dbReference>
<dbReference type="EMBL" id="JBHSSD010000042">
    <property type="protein sequence ID" value="MFC6165021.1"/>
    <property type="molecule type" value="Genomic_DNA"/>
</dbReference>
<evidence type="ECO:0000313" key="6">
    <source>
        <dbReference type="Proteomes" id="UP001596253"/>
    </source>
</evidence>
<evidence type="ECO:0000313" key="5">
    <source>
        <dbReference type="EMBL" id="MFC6165021.1"/>
    </source>
</evidence>
<dbReference type="PANTHER" id="PTHR30061:SF50">
    <property type="entry name" value="MALTOSE_MALTODEXTRIN-BINDING PERIPLASMIC PROTEIN"/>
    <property type="match status" value="1"/>
</dbReference>
<name>A0ABW1R8F4_9LACO</name>
<comment type="similarity">
    <text evidence="1">Belongs to the bacterial solute-binding protein 1 family.</text>
</comment>
<organism evidence="5 6">
    <name type="scientific">Lactiplantibacillus dongliensis</name>
    <dbReference type="NCBI Taxonomy" id="2559919"/>
    <lineage>
        <taxon>Bacteria</taxon>
        <taxon>Bacillati</taxon>
        <taxon>Bacillota</taxon>
        <taxon>Bacilli</taxon>
        <taxon>Lactobacillales</taxon>
        <taxon>Lactobacillaceae</taxon>
        <taxon>Lactiplantibacillus</taxon>
    </lineage>
</organism>
<sequence length="424" mass="46367">MKKWIKGLGVTSVLALSVGLLAACGSSKSSSSTKTTNFKGQTVKVGIWYGSDQEREGINKIIKGFEKKTGAKVQTKVYTNFNTQIQADLSGHTAPDVFYMDSSMYPWFKKQGVLAKLDKKQMQSSKFYPNLIKAFETKGGLYGVPKDNSTLGLLVNKKIMKKTGVKVSSIPQSYNGLIKWLPGFQAKLDKAYGKNKVKAMTYDQDMARNYTIMATNGGQPLTNDGKANLASSKVLDNMKLYQNLVKTGAVATAKELGSGDNGTAFGTGKVALTEEGNWTYNVQKKQYKTDFEVLPMPSYEGKRRGMIFTVGWGEYAASKVKPLASAWIAYATSKEGMSKWVKSTGTMPSRSDVAKDVNLTKDSNMKTWLNATNYSTVWQDGTTLTTVNTSYQNFVAKALEGKESMKAAMTSADKQANAAIEKAH</sequence>
<dbReference type="Pfam" id="PF13416">
    <property type="entry name" value="SBP_bac_8"/>
    <property type="match status" value="1"/>
</dbReference>
<reference evidence="6" key="1">
    <citation type="journal article" date="2019" name="Int. J. Syst. Evol. Microbiol.">
        <title>The Global Catalogue of Microorganisms (GCM) 10K type strain sequencing project: providing services to taxonomists for standard genome sequencing and annotation.</title>
        <authorList>
            <consortium name="The Broad Institute Genomics Platform"/>
            <consortium name="The Broad Institute Genome Sequencing Center for Infectious Disease"/>
            <person name="Wu L."/>
            <person name="Ma J."/>
        </authorList>
    </citation>
    <scope>NUCLEOTIDE SEQUENCE [LARGE SCALE GENOMIC DNA]</scope>
    <source>
        <strain evidence="6">CCM 8932</strain>
    </source>
</reference>
<evidence type="ECO:0000256" key="4">
    <source>
        <dbReference type="SAM" id="SignalP"/>
    </source>
</evidence>
<feature type="chain" id="PRO_5047422126" evidence="4">
    <location>
        <begin position="23"/>
        <end position="424"/>
    </location>
</feature>
<dbReference type="PANTHER" id="PTHR30061">
    <property type="entry name" value="MALTOSE-BINDING PERIPLASMIC PROTEIN"/>
    <property type="match status" value="1"/>
</dbReference>
<keyword evidence="6" id="KW-1185">Reference proteome</keyword>
<evidence type="ECO:0000256" key="2">
    <source>
        <dbReference type="ARBA" id="ARBA00022448"/>
    </source>
</evidence>
<proteinExistence type="inferred from homology"/>
<dbReference type="RefSeq" id="WP_137639173.1">
    <property type="nucleotide sequence ID" value="NZ_BJDK01000003.1"/>
</dbReference>
<gene>
    <name evidence="5" type="ORF">ACFP3T_10100</name>
</gene>
<accession>A0ABW1R8F4</accession>
<keyword evidence="2" id="KW-0813">Transport</keyword>
<dbReference type="InterPro" id="IPR006059">
    <property type="entry name" value="SBP"/>
</dbReference>